<dbReference type="Pfam" id="PF00578">
    <property type="entry name" value="AhpC-TSA"/>
    <property type="match status" value="1"/>
</dbReference>
<dbReference type="InterPro" id="IPR013766">
    <property type="entry name" value="Thioredoxin_domain"/>
</dbReference>
<dbReference type="PANTHER" id="PTHR42852:SF6">
    <property type="entry name" value="THIOL:DISULFIDE INTERCHANGE PROTEIN DSBE"/>
    <property type="match status" value="1"/>
</dbReference>
<keyword evidence="4" id="KW-1015">Disulfide bond</keyword>
<dbReference type="AlphaFoldDB" id="A0A2S2C7E3"/>
<accession>A0A2S2C7E3</accession>
<dbReference type="InterPro" id="IPR017937">
    <property type="entry name" value="Thioredoxin_CS"/>
</dbReference>
<name>A0A2S2C7E3_9NOCA</name>
<keyword evidence="7" id="KW-0614">Plasmid</keyword>
<evidence type="ECO:0000256" key="2">
    <source>
        <dbReference type="ARBA" id="ARBA00022748"/>
    </source>
</evidence>
<dbReference type="Proteomes" id="UP000245711">
    <property type="component" value="Plasmid pRB29"/>
</dbReference>
<dbReference type="PROSITE" id="PS00194">
    <property type="entry name" value="THIOREDOXIN_1"/>
    <property type="match status" value="1"/>
</dbReference>
<keyword evidence="2" id="KW-0201">Cytochrome c-type biogenesis</keyword>
<evidence type="ECO:0000313" key="8">
    <source>
        <dbReference type="Proteomes" id="UP000245711"/>
    </source>
</evidence>
<keyword evidence="8" id="KW-1185">Reference proteome</keyword>
<gene>
    <name evidence="7" type="ORF">CBI38_35900</name>
</gene>
<dbReference type="InterPro" id="IPR050553">
    <property type="entry name" value="Thioredoxin_ResA/DsbE_sf"/>
</dbReference>
<dbReference type="Gene3D" id="3.40.30.10">
    <property type="entry name" value="Glutaredoxin"/>
    <property type="match status" value="1"/>
</dbReference>
<proteinExistence type="predicted"/>
<dbReference type="InterPro" id="IPR036249">
    <property type="entry name" value="Thioredoxin-like_sf"/>
</dbReference>
<evidence type="ECO:0000259" key="6">
    <source>
        <dbReference type="PROSITE" id="PS51352"/>
    </source>
</evidence>
<dbReference type="RefSeq" id="WP_109336216.1">
    <property type="nucleotide sequence ID" value="NZ_CP021356.1"/>
</dbReference>
<evidence type="ECO:0000256" key="3">
    <source>
        <dbReference type="ARBA" id="ARBA00022968"/>
    </source>
</evidence>
<keyword evidence="3" id="KW-0735">Signal-anchor</keyword>
<dbReference type="EMBL" id="CP021356">
    <property type="protein sequence ID" value="AWK76797.1"/>
    <property type="molecule type" value="Genomic_DNA"/>
</dbReference>
<geneLocation type="plasmid" evidence="8">
    <name>prb29</name>
</geneLocation>
<reference evidence="7 8" key="1">
    <citation type="submission" date="2017-05" db="EMBL/GenBank/DDBJ databases">
        <title>Isolation of Rhodococcus sp. S2-17 biodegrading of BP-3.</title>
        <authorList>
            <person name="Lee Y."/>
            <person name="Kim K.H."/>
            <person name="Chun B.H."/>
            <person name="Jung H.S."/>
            <person name="Jeon C.O."/>
        </authorList>
    </citation>
    <scope>NUCLEOTIDE SEQUENCE [LARGE SCALE GENOMIC DNA]</scope>
    <source>
        <strain evidence="7 8">S2-17</strain>
        <plasmid evidence="8">prb29</plasmid>
    </source>
</reference>
<dbReference type="InterPro" id="IPR000866">
    <property type="entry name" value="AhpC/TSA"/>
</dbReference>
<dbReference type="KEGG" id="roz:CBI38_35900"/>
<dbReference type="OrthoDB" id="9796554at2"/>
<dbReference type="SUPFAM" id="SSF52833">
    <property type="entry name" value="Thioredoxin-like"/>
    <property type="match status" value="1"/>
</dbReference>
<keyword evidence="3" id="KW-0812">Transmembrane</keyword>
<dbReference type="GO" id="GO:0016209">
    <property type="term" value="F:antioxidant activity"/>
    <property type="evidence" value="ECO:0007669"/>
    <property type="project" value="InterPro"/>
</dbReference>
<evidence type="ECO:0000256" key="5">
    <source>
        <dbReference type="ARBA" id="ARBA00023284"/>
    </source>
</evidence>
<organism evidence="7 8">
    <name type="scientific">Rhodococcus oxybenzonivorans</name>
    <dbReference type="NCBI Taxonomy" id="1990687"/>
    <lineage>
        <taxon>Bacteria</taxon>
        <taxon>Bacillati</taxon>
        <taxon>Actinomycetota</taxon>
        <taxon>Actinomycetes</taxon>
        <taxon>Mycobacteriales</taxon>
        <taxon>Nocardiaceae</taxon>
        <taxon>Rhodococcus</taxon>
    </lineage>
</organism>
<sequence length="212" mass="22116">MRAEMRWLLVALAAAILLIAAIWPRGDDSELASSLPTGASHGTSTSEVDEAELAQLAAAAALRPCPEAPPDGALPGDLTGVTAPCLGSTTKIDIGSALSGEPTLINLWASWCAPCRQEIPVLEAYANEPGAVRVVGVNVQDKQTNALALLTELNAHYPSFGDADAVQKALPAPPVLPLSFLVQRDGTVERITSTPVFHDPAQVREAIGSLVR</sequence>
<comment type="subcellular location">
    <subcellularLocation>
        <location evidence="1">Cell envelope</location>
    </subcellularLocation>
</comment>
<evidence type="ECO:0000313" key="7">
    <source>
        <dbReference type="EMBL" id="AWK76797.1"/>
    </source>
</evidence>
<evidence type="ECO:0000256" key="1">
    <source>
        <dbReference type="ARBA" id="ARBA00004196"/>
    </source>
</evidence>
<keyword evidence="5" id="KW-0676">Redox-active center</keyword>
<dbReference type="GO" id="GO:0030313">
    <property type="term" value="C:cell envelope"/>
    <property type="evidence" value="ECO:0007669"/>
    <property type="project" value="UniProtKB-SubCell"/>
</dbReference>
<dbReference type="GO" id="GO:0016491">
    <property type="term" value="F:oxidoreductase activity"/>
    <property type="evidence" value="ECO:0007669"/>
    <property type="project" value="InterPro"/>
</dbReference>
<dbReference type="CDD" id="cd02966">
    <property type="entry name" value="TlpA_like_family"/>
    <property type="match status" value="1"/>
</dbReference>
<evidence type="ECO:0000256" key="4">
    <source>
        <dbReference type="ARBA" id="ARBA00023157"/>
    </source>
</evidence>
<dbReference type="PROSITE" id="PS51352">
    <property type="entry name" value="THIOREDOXIN_2"/>
    <property type="match status" value="1"/>
</dbReference>
<dbReference type="PANTHER" id="PTHR42852">
    <property type="entry name" value="THIOL:DISULFIDE INTERCHANGE PROTEIN DSBE"/>
    <property type="match status" value="1"/>
</dbReference>
<protein>
    <submittedName>
        <fullName evidence="7">Thiol-disulfide oxidoreductase</fullName>
    </submittedName>
</protein>
<dbReference type="GO" id="GO:0017004">
    <property type="term" value="P:cytochrome complex assembly"/>
    <property type="evidence" value="ECO:0007669"/>
    <property type="project" value="UniProtKB-KW"/>
</dbReference>
<feature type="domain" description="Thioredoxin" evidence="6">
    <location>
        <begin position="51"/>
        <end position="212"/>
    </location>
</feature>